<dbReference type="GO" id="GO:0000976">
    <property type="term" value="F:transcription cis-regulatory region binding"/>
    <property type="evidence" value="ECO:0007669"/>
    <property type="project" value="TreeGrafter"/>
</dbReference>
<name>A0A1G7GVL6_9PROT</name>
<dbReference type="Gene3D" id="3.40.50.2300">
    <property type="match status" value="1"/>
</dbReference>
<dbReference type="STRING" id="69960.SAMN05421720_11621"/>
<evidence type="ECO:0000259" key="12">
    <source>
        <dbReference type="PROSITE" id="PS51755"/>
    </source>
</evidence>
<evidence type="ECO:0000256" key="7">
    <source>
        <dbReference type="ARBA" id="ARBA00023163"/>
    </source>
</evidence>
<feature type="domain" description="Response regulatory" evidence="11">
    <location>
        <begin position="13"/>
        <end position="132"/>
    </location>
</feature>
<dbReference type="Proteomes" id="UP000199412">
    <property type="component" value="Unassembled WGS sequence"/>
</dbReference>
<dbReference type="InterPro" id="IPR001789">
    <property type="entry name" value="Sig_transdc_resp-reg_receiver"/>
</dbReference>
<dbReference type="SMART" id="SM00862">
    <property type="entry name" value="Trans_reg_C"/>
    <property type="match status" value="1"/>
</dbReference>
<dbReference type="PROSITE" id="PS50110">
    <property type="entry name" value="RESPONSE_REGULATORY"/>
    <property type="match status" value="1"/>
</dbReference>
<keyword evidence="14" id="KW-1185">Reference proteome</keyword>
<dbReference type="PANTHER" id="PTHR48111:SF4">
    <property type="entry name" value="DNA-BINDING DUAL TRANSCRIPTIONAL REGULATOR OMPR"/>
    <property type="match status" value="1"/>
</dbReference>
<dbReference type="EMBL" id="FNAP01000016">
    <property type="protein sequence ID" value="SDE92206.1"/>
    <property type="molecule type" value="Genomic_DNA"/>
</dbReference>
<dbReference type="PROSITE" id="PS51755">
    <property type="entry name" value="OMPR_PHOB"/>
    <property type="match status" value="1"/>
</dbReference>
<keyword evidence="6 10" id="KW-0238">DNA-binding</keyword>
<feature type="DNA-binding region" description="OmpR/PhoB-type" evidence="10">
    <location>
        <begin position="156"/>
        <end position="256"/>
    </location>
</feature>
<evidence type="ECO:0000256" key="8">
    <source>
        <dbReference type="ARBA" id="ARBA00067337"/>
    </source>
</evidence>
<dbReference type="PANTHER" id="PTHR48111">
    <property type="entry name" value="REGULATOR OF RPOS"/>
    <property type="match status" value="1"/>
</dbReference>
<gene>
    <name evidence="13" type="ORF">SAMN05421720_11621</name>
</gene>
<dbReference type="Gene3D" id="1.10.10.10">
    <property type="entry name" value="Winged helix-like DNA-binding domain superfamily/Winged helix DNA-binding domain"/>
    <property type="match status" value="1"/>
</dbReference>
<dbReference type="InterPro" id="IPR016032">
    <property type="entry name" value="Sig_transdc_resp-reg_C-effctor"/>
</dbReference>
<dbReference type="RefSeq" id="WP_092787792.1">
    <property type="nucleotide sequence ID" value="NZ_FNAP01000016.1"/>
</dbReference>
<evidence type="ECO:0000256" key="9">
    <source>
        <dbReference type="PROSITE-ProRule" id="PRU00169"/>
    </source>
</evidence>
<dbReference type="InterPro" id="IPR011006">
    <property type="entry name" value="CheY-like_superfamily"/>
</dbReference>
<evidence type="ECO:0000313" key="13">
    <source>
        <dbReference type="EMBL" id="SDE92206.1"/>
    </source>
</evidence>
<dbReference type="FunFam" id="1.10.10.10:FF:000099">
    <property type="entry name" value="Two-component system response regulator TorR"/>
    <property type="match status" value="1"/>
</dbReference>
<dbReference type="Gene3D" id="6.10.250.690">
    <property type="match status" value="1"/>
</dbReference>
<comment type="subcellular location">
    <subcellularLocation>
        <location evidence="1">Cytoplasm</location>
    </subcellularLocation>
</comment>
<dbReference type="AlphaFoldDB" id="A0A1G7GVL6"/>
<evidence type="ECO:0000256" key="3">
    <source>
        <dbReference type="ARBA" id="ARBA00022553"/>
    </source>
</evidence>
<evidence type="ECO:0000256" key="5">
    <source>
        <dbReference type="ARBA" id="ARBA00023015"/>
    </source>
</evidence>
<accession>A0A1G7GVL6</accession>
<dbReference type="GO" id="GO:0005829">
    <property type="term" value="C:cytosol"/>
    <property type="evidence" value="ECO:0007669"/>
    <property type="project" value="TreeGrafter"/>
</dbReference>
<protein>
    <recommendedName>
        <fullName evidence="8">Regulatory protein VirG</fullName>
    </recommendedName>
</protein>
<reference evidence="13 14" key="1">
    <citation type="submission" date="2016-10" db="EMBL/GenBank/DDBJ databases">
        <authorList>
            <person name="de Groot N.N."/>
        </authorList>
    </citation>
    <scope>NUCLEOTIDE SEQUENCE [LARGE SCALE GENOMIC DNA]</scope>
    <source>
        <strain evidence="13 14">ATCC 700224</strain>
    </source>
</reference>
<dbReference type="CDD" id="cd00383">
    <property type="entry name" value="trans_reg_C"/>
    <property type="match status" value="1"/>
</dbReference>
<feature type="modified residue" description="4-aspartylphosphate" evidence="9">
    <location>
        <position position="65"/>
    </location>
</feature>
<keyword evidence="5" id="KW-0805">Transcription regulation</keyword>
<evidence type="ECO:0000256" key="1">
    <source>
        <dbReference type="ARBA" id="ARBA00004496"/>
    </source>
</evidence>
<dbReference type="OrthoDB" id="9784252at2"/>
<evidence type="ECO:0000256" key="6">
    <source>
        <dbReference type="ARBA" id="ARBA00023125"/>
    </source>
</evidence>
<keyword evidence="2" id="KW-0963">Cytoplasm</keyword>
<dbReference type="SUPFAM" id="SSF46894">
    <property type="entry name" value="C-terminal effector domain of the bipartite response regulators"/>
    <property type="match status" value="1"/>
</dbReference>
<dbReference type="InterPro" id="IPR039420">
    <property type="entry name" value="WalR-like"/>
</dbReference>
<feature type="domain" description="OmpR/PhoB-type" evidence="12">
    <location>
        <begin position="156"/>
        <end position="256"/>
    </location>
</feature>
<dbReference type="InterPro" id="IPR036388">
    <property type="entry name" value="WH-like_DNA-bd_sf"/>
</dbReference>
<evidence type="ECO:0000256" key="10">
    <source>
        <dbReference type="PROSITE-ProRule" id="PRU01091"/>
    </source>
</evidence>
<dbReference type="GO" id="GO:0032993">
    <property type="term" value="C:protein-DNA complex"/>
    <property type="evidence" value="ECO:0007669"/>
    <property type="project" value="TreeGrafter"/>
</dbReference>
<sequence>MAETGGGAGAAPRILVVDDTADIRDLLARYLGQHGFAVSTAADAAAARRVLEGPTDDRPDLMILDLMLPGEDGLSLCRALRADPATAALPVVMLTAMGEETDRVVGLELGADDYIPKPFNPRELLARVRAVLRRAGPRASVVNGDAEAAADRLPPAGRVRFDRWILDLGRRELEGPDGVAVALSSGEFSMLRAFVEHPQRVLTRDQLLDLARGHNAAVTDRSMDTQVSRLRRKIEVDPKEPAVLKTVWGGGYVLAVPVERL</sequence>
<organism evidence="13 14">
    <name type="scientific">Rhodospira trueperi</name>
    <dbReference type="NCBI Taxonomy" id="69960"/>
    <lineage>
        <taxon>Bacteria</taxon>
        <taxon>Pseudomonadati</taxon>
        <taxon>Pseudomonadota</taxon>
        <taxon>Alphaproteobacteria</taxon>
        <taxon>Rhodospirillales</taxon>
        <taxon>Rhodospirillaceae</taxon>
        <taxon>Rhodospira</taxon>
    </lineage>
</organism>
<evidence type="ECO:0000256" key="2">
    <source>
        <dbReference type="ARBA" id="ARBA00022490"/>
    </source>
</evidence>
<dbReference type="Pfam" id="PF00486">
    <property type="entry name" value="Trans_reg_C"/>
    <property type="match status" value="1"/>
</dbReference>
<proteinExistence type="predicted"/>
<evidence type="ECO:0000256" key="4">
    <source>
        <dbReference type="ARBA" id="ARBA00023012"/>
    </source>
</evidence>
<evidence type="ECO:0000313" key="14">
    <source>
        <dbReference type="Proteomes" id="UP000199412"/>
    </source>
</evidence>
<dbReference type="GO" id="GO:0000156">
    <property type="term" value="F:phosphorelay response regulator activity"/>
    <property type="evidence" value="ECO:0007669"/>
    <property type="project" value="TreeGrafter"/>
</dbReference>
<keyword evidence="4" id="KW-0902">Two-component regulatory system</keyword>
<dbReference type="GO" id="GO:0006355">
    <property type="term" value="P:regulation of DNA-templated transcription"/>
    <property type="evidence" value="ECO:0007669"/>
    <property type="project" value="InterPro"/>
</dbReference>
<keyword evidence="7" id="KW-0804">Transcription</keyword>
<dbReference type="InterPro" id="IPR001867">
    <property type="entry name" value="OmpR/PhoB-type_DNA-bd"/>
</dbReference>
<dbReference type="SMART" id="SM00448">
    <property type="entry name" value="REC"/>
    <property type="match status" value="1"/>
</dbReference>
<keyword evidence="3 9" id="KW-0597">Phosphoprotein</keyword>
<dbReference type="Pfam" id="PF00072">
    <property type="entry name" value="Response_reg"/>
    <property type="match status" value="1"/>
</dbReference>
<evidence type="ECO:0000259" key="11">
    <source>
        <dbReference type="PROSITE" id="PS50110"/>
    </source>
</evidence>
<dbReference type="SUPFAM" id="SSF52172">
    <property type="entry name" value="CheY-like"/>
    <property type="match status" value="1"/>
</dbReference>